<dbReference type="InParanoid" id="C4JNI6"/>
<proteinExistence type="predicted"/>
<dbReference type="GeneID" id="8439003"/>
<keyword evidence="2" id="KW-1133">Transmembrane helix</keyword>
<evidence type="ECO:0000256" key="2">
    <source>
        <dbReference type="SAM" id="Phobius"/>
    </source>
</evidence>
<reference evidence="4" key="1">
    <citation type="journal article" date="2009" name="Genome Res.">
        <title>Comparative genomic analyses of the human fungal pathogens Coccidioides and their relatives.</title>
        <authorList>
            <person name="Sharpton T.J."/>
            <person name="Stajich J.E."/>
            <person name="Rounsley S.D."/>
            <person name="Gardner M.J."/>
            <person name="Wortman J.R."/>
            <person name="Jordar V.S."/>
            <person name="Maiti R."/>
            <person name="Kodira C.D."/>
            <person name="Neafsey D.E."/>
            <person name="Zeng Q."/>
            <person name="Hung C.-Y."/>
            <person name="McMahan C."/>
            <person name="Muszewska A."/>
            <person name="Grynberg M."/>
            <person name="Mandel M.A."/>
            <person name="Kellner E.M."/>
            <person name="Barker B.M."/>
            <person name="Galgiani J.N."/>
            <person name="Orbach M.J."/>
            <person name="Kirkland T.N."/>
            <person name="Cole G.T."/>
            <person name="Henn M.R."/>
            <person name="Birren B.W."/>
            <person name="Taylor J.W."/>
        </authorList>
    </citation>
    <scope>NUCLEOTIDE SEQUENCE [LARGE SCALE GENOMIC DNA]</scope>
    <source>
        <strain evidence="4">UAMH 1704</strain>
    </source>
</reference>
<dbReference type="AlphaFoldDB" id="C4JNI6"/>
<sequence length="381" mass="39954">MSSAAISAAAHHLVKRAVSGVPQAISIAGQPKNGDDSKEASPVVLAVLVATMLAGALAMGALHYTLGMVVPALAIVEDSQPAVYVPIDGEDDDGVPKNTPGSATDLEGTGPQGPITAKIRTTLKHLRARGGFWAPFRGLAVFIFYFFCRGILISIFSLGASYSHIFARALATIAADVALTALSVTWIHTVISEPSANARVFWKRIPAFRTWKKVVPAVALQSVASHIAFLVPLYLGIALHSFRMDDDSLTKLPQLGKPSAGTAAGSVGIFLLTLALTVLIDIPASVALVRVAASALSPDVDTIVPFDRTFNGKVGPAILGGGCLGLLEAWKGFTWPSRVRLMKLLAKYFAISVAVGAAFVVIFAAEIISFSTKTKLVDGKN</sequence>
<organism evidence="3 4">
    <name type="scientific">Uncinocarpus reesii (strain UAMH 1704)</name>
    <dbReference type="NCBI Taxonomy" id="336963"/>
    <lineage>
        <taxon>Eukaryota</taxon>
        <taxon>Fungi</taxon>
        <taxon>Dikarya</taxon>
        <taxon>Ascomycota</taxon>
        <taxon>Pezizomycotina</taxon>
        <taxon>Eurotiomycetes</taxon>
        <taxon>Eurotiomycetidae</taxon>
        <taxon>Onygenales</taxon>
        <taxon>Onygenaceae</taxon>
        <taxon>Uncinocarpus</taxon>
    </lineage>
</organism>
<evidence type="ECO:0000313" key="3">
    <source>
        <dbReference type="EMBL" id="EEP78139.1"/>
    </source>
</evidence>
<keyword evidence="4" id="KW-1185">Reference proteome</keyword>
<dbReference type="EMBL" id="CH476616">
    <property type="protein sequence ID" value="EEP78139.1"/>
    <property type="molecule type" value="Genomic_DNA"/>
</dbReference>
<dbReference type="STRING" id="336963.C4JNI6"/>
<evidence type="ECO:0000313" key="4">
    <source>
        <dbReference type="Proteomes" id="UP000002058"/>
    </source>
</evidence>
<dbReference type="RefSeq" id="XP_002543468.1">
    <property type="nucleotide sequence ID" value="XM_002543422.1"/>
</dbReference>
<feature type="region of interest" description="Disordered" evidence="1">
    <location>
        <begin position="87"/>
        <end position="111"/>
    </location>
</feature>
<gene>
    <name evidence="3" type="ORF">UREG_02984</name>
</gene>
<keyword evidence="2" id="KW-0472">Membrane</keyword>
<dbReference type="HOGENOM" id="CLU_038857_1_1_1"/>
<dbReference type="VEuPathDB" id="FungiDB:UREG_02984"/>
<feature type="transmembrane region" description="Helical" evidence="2">
    <location>
        <begin position="139"/>
        <end position="159"/>
    </location>
</feature>
<name>C4JNI6_UNCRE</name>
<dbReference type="OMA" id="YQRIPGF"/>
<dbReference type="KEGG" id="ure:UREG_02984"/>
<dbReference type="Proteomes" id="UP000002058">
    <property type="component" value="Unassembled WGS sequence"/>
</dbReference>
<dbReference type="eggNOG" id="ENOG502SERQ">
    <property type="taxonomic scope" value="Eukaryota"/>
</dbReference>
<protein>
    <submittedName>
        <fullName evidence="3">Uncharacterized protein</fullName>
    </submittedName>
</protein>
<accession>C4JNI6</accession>
<keyword evidence="2" id="KW-0812">Transmembrane</keyword>
<evidence type="ECO:0000256" key="1">
    <source>
        <dbReference type="SAM" id="MobiDB-lite"/>
    </source>
</evidence>
<feature type="transmembrane region" description="Helical" evidence="2">
    <location>
        <begin position="165"/>
        <end position="187"/>
    </location>
</feature>
<dbReference type="OrthoDB" id="2896006at2759"/>
<feature type="transmembrane region" description="Helical" evidence="2">
    <location>
        <begin position="214"/>
        <end position="239"/>
    </location>
</feature>
<feature type="transmembrane region" description="Helical" evidence="2">
    <location>
        <begin position="348"/>
        <end position="371"/>
    </location>
</feature>
<feature type="transmembrane region" description="Helical" evidence="2">
    <location>
        <begin position="259"/>
        <end position="280"/>
    </location>
</feature>
<feature type="transmembrane region" description="Helical" evidence="2">
    <location>
        <begin position="43"/>
        <end position="62"/>
    </location>
</feature>